<organism evidence="6 7">
    <name type="scientific">SAR86 cluster bacterium BACL1 MAG-120920-bin57</name>
    <dbReference type="NCBI Taxonomy" id="1655571"/>
    <lineage>
        <taxon>Bacteria</taxon>
        <taxon>Pseudomonadati</taxon>
        <taxon>Pseudomonadota</taxon>
        <taxon>Gammaproteobacteria</taxon>
        <taxon>SAR86 cluster</taxon>
    </lineage>
</organism>
<gene>
    <name evidence="6" type="ORF">ABR63_05780</name>
</gene>
<evidence type="ECO:0000313" key="6">
    <source>
        <dbReference type="EMBL" id="KRO38793.1"/>
    </source>
</evidence>
<keyword evidence="5" id="KW-0694">RNA-binding</keyword>
<dbReference type="Pfam" id="PF00825">
    <property type="entry name" value="Ribonuclease_P"/>
    <property type="match status" value="1"/>
</dbReference>
<dbReference type="GO" id="GO:0004526">
    <property type="term" value="F:ribonuclease P activity"/>
    <property type="evidence" value="ECO:0007669"/>
    <property type="project" value="InterPro"/>
</dbReference>
<dbReference type="AlphaFoldDB" id="A0A0R2PL45"/>
<evidence type="ECO:0000256" key="5">
    <source>
        <dbReference type="ARBA" id="ARBA00022884"/>
    </source>
</evidence>
<name>A0A0R2PL45_9GAMM</name>
<proteinExistence type="predicted"/>
<dbReference type="InterPro" id="IPR000100">
    <property type="entry name" value="RNase_P"/>
</dbReference>
<reference evidence="7" key="1">
    <citation type="submission" date="2015-10" db="EMBL/GenBank/DDBJ databases">
        <title>Metagenome-Assembled Genomes uncover a global brackish microbiome.</title>
        <authorList>
            <person name="Hugerth L.W."/>
            <person name="Larsson J."/>
            <person name="Alneberg J."/>
            <person name="Lindh M.V."/>
            <person name="Legrand C."/>
            <person name="Pinhassi J."/>
            <person name="Andersson A."/>
        </authorList>
    </citation>
    <scope>NUCLEOTIDE SEQUENCE [LARGE SCALE GENOMIC DNA]</scope>
</reference>
<evidence type="ECO:0000313" key="7">
    <source>
        <dbReference type="Proteomes" id="UP000050874"/>
    </source>
</evidence>
<comment type="caution">
    <text evidence="6">The sequence shown here is derived from an EMBL/GenBank/DDBJ whole genome shotgun (WGS) entry which is preliminary data.</text>
</comment>
<dbReference type="SUPFAM" id="SSF54211">
    <property type="entry name" value="Ribosomal protein S5 domain 2-like"/>
    <property type="match status" value="1"/>
</dbReference>
<dbReference type="Proteomes" id="UP000050874">
    <property type="component" value="Unassembled WGS sequence"/>
</dbReference>
<dbReference type="Gene3D" id="3.30.230.10">
    <property type="match status" value="1"/>
</dbReference>
<evidence type="ECO:0000256" key="1">
    <source>
        <dbReference type="ARBA" id="ARBA00022694"/>
    </source>
</evidence>
<evidence type="ECO:0000256" key="4">
    <source>
        <dbReference type="ARBA" id="ARBA00022801"/>
    </source>
</evidence>
<evidence type="ECO:0000256" key="2">
    <source>
        <dbReference type="ARBA" id="ARBA00022722"/>
    </source>
</evidence>
<dbReference type="InterPro" id="IPR014721">
    <property type="entry name" value="Ribsml_uS5_D2-typ_fold_subgr"/>
</dbReference>
<protein>
    <submittedName>
        <fullName evidence="6">Uncharacterized protein</fullName>
    </submittedName>
</protein>
<keyword evidence="2" id="KW-0540">Nuclease</keyword>
<dbReference type="EMBL" id="LIAV01000288">
    <property type="protein sequence ID" value="KRO38793.1"/>
    <property type="molecule type" value="Genomic_DNA"/>
</dbReference>
<evidence type="ECO:0000256" key="3">
    <source>
        <dbReference type="ARBA" id="ARBA00022759"/>
    </source>
</evidence>
<keyword evidence="1" id="KW-0819">tRNA processing</keyword>
<keyword evidence="4" id="KW-0378">Hydrolase</keyword>
<dbReference type="GO" id="GO:0000049">
    <property type="term" value="F:tRNA binding"/>
    <property type="evidence" value="ECO:0007669"/>
    <property type="project" value="InterPro"/>
</dbReference>
<dbReference type="GO" id="GO:0008033">
    <property type="term" value="P:tRNA processing"/>
    <property type="evidence" value="ECO:0007669"/>
    <property type="project" value="UniProtKB-KW"/>
</dbReference>
<accession>A0A0R2PL45</accession>
<keyword evidence="3" id="KW-0255">Endonuclease</keyword>
<dbReference type="InterPro" id="IPR020568">
    <property type="entry name" value="Ribosomal_Su5_D2-typ_SF"/>
</dbReference>
<sequence length="59" mass="6844">MAVTRNKTKRWLREVFREFGLGPGFVVVVRKGLFELGFKDIKDISRPHLVGFKKPPECL</sequence>